<evidence type="ECO:0000256" key="1">
    <source>
        <dbReference type="SAM" id="Phobius"/>
    </source>
</evidence>
<gene>
    <name evidence="3" type="ORF">G3T16_00075</name>
</gene>
<protein>
    <recommendedName>
        <fullName evidence="2">VanZ-like domain-containing protein</fullName>
    </recommendedName>
</protein>
<dbReference type="EMBL" id="CP048711">
    <property type="protein sequence ID" value="QIB64060.1"/>
    <property type="molecule type" value="Genomic_DNA"/>
</dbReference>
<feature type="domain" description="VanZ-like" evidence="2">
    <location>
        <begin position="70"/>
        <end position="140"/>
    </location>
</feature>
<dbReference type="InterPro" id="IPR006976">
    <property type="entry name" value="VanZ-like"/>
</dbReference>
<accession>A0A6C0TW72</accession>
<dbReference type="AlphaFoldDB" id="A0A6C0TW72"/>
<organism evidence="3 4">
    <name type="scientific">Kineobactrum salinum</name>
    <dbReference type="NCBI Taxonomy" id="2708301"/>
    <lineage>
        <taxon>Bacteria</taxon>
        <taxon>Pseudomonadati</taxon>
        <taxon>Pseudomonadota</taxon>
        <taxon>Gammaproteobacteria</taxon>
        <taxon>Cellvibrionales</taxon>
        <taxon>Halieaceae</taxon>
        <taxon>Kineobactrum</taxon>
    </lineage>
</organism>
<dbReference type="Proteomes" id="UP000477680">
    <property type="component" value="Chromosome"/>
</dbReference>
<reference evidence="3 4" key="1">
    <citation type="submission" date="2020-02" db="EMBL/GenBank/DDBJ databases">
        <title>Genome sequencing for Kineobactrum sp. M2.</title>
        <authorList>
            <person name="Park S.-J."/>
        </authorList>
    </citation>
    <scope>NUCLEOTIDE SEQUENCE [LARGE SCALE GENOMIC DNA]</scope>
    <source>
        <strain evidence="3 4">M2</strain>
    </source>
</reference>
<keyword evidence="1" id="KW-0812">Transmembrane</keyword>
<evidence type="ECO:0000313" key="4">
    <source>
        <dbReference type="Proteomes" id="UP000477680"/>
    </source>
</evidence>
<name>A0A6C0TW72_9GAMM</name>
<proteinExistence type="predicted"/>
<dbReference type="KEGG" id="kim:G3T16_00075"/>
<feature type="transmembrane region" description="Helical" evidence="1">
    <location>
        <begin position="25"/>
        <end position="53"/>
    </location>
</feature>
<feature type="transmembrane region" description="Helical" evidence="1">
    <location>
        <begin position="73"/>
        <end position="91"/>
    </location>
</feature>
<evidence type="ECO:0000259" key="2">
    <source>
        <dbReference type="Pfam" id="PF04892"/>
    </source>
</evidence>
<keyword evidence="4" id="KW-1185">Reference proteome</keyword>
<dbReference type="PANTHER" id="PTHR28008">
    <property type="entry name" value="DOMAIN PROTEIN, PUTATIVE (AFU_ORTHOLOGUE AFUA_3G10980)-RELATED"/>
    <property type="match status" value="1"/>
</dbReference>
<dbReference type="PANTHER" id="PTHR28008:SF1">
    <property type="entry name" value="DOMAIN PROTEIN, PUTATIVE (AFU_ORTHOLOGUE AFUA_3G10980)-RELATED"/>
    <property type="match status" value="1"/>
</dbReference>
<feature type="transmembrane region" description="Helical" evidence="1">
    <location>
        <begin position="98"/>
        <end position="119"/>
    </location>
</feature>
<dbReference type="RefSeq" id="WP_163493311.1">
    <property type="nucleotide sequence ID" value="NZ_CP048711.1"/>
</dbReference>
<keyword evidence="1" id="KW-0472">Membrane</keyword>
<dbReference type="Pfam" id="PF04892">
    <property type="entry name" value="VanZ"/>
    <property type="match status" value="1"/>
</dbReference>
<keyword evidence="1" id="KW-1133">Transmembrane helix</keyword>
<sequence>MTTESGCSAVVASPDSALNIARYRLAAVLAFAATAVLLLLPGPVLSAAGSWLAPWWPLPSPQEPSFALPLDKLVHAGLFALCGLLVLRGWLTSNGHWLRFFLLLFLFAILTEAAQYPIPGRHADFADLLADLAGAAAGIWWGLRPLR</sequence>
<dbReference type="NCBIfam" id="NF037970">
    <property type="entry name" value="vanZ_1"/>
    <property type="match status" value="1"/>
</dbReference>
<evidence type="ECO:0000313" key="3">
    <source>
        <dbReference type="EMBL" id="QIB64060.1"/>
    </source>
</evidence>